<accession>A0A6M5YKK6</accession>
<evidence type="ECO:0008006" key="9">
    <source>
        <dbReference type="Google" id="ProtNLM"/>
    </source>
</evidence>
<dbReference type="AlphaFoldDB" id="A0A6M5YKK6"/>
<feature type="transmembrane region" description="Helical" evidence="6">
    <location>
        <begin position="99"/>
        <end position="126"/>
    </location>
</feature>
<sequence length="412" mass="45278">MNSDDDDFRIGVPGAGRSALAPAAPVPPLGGLTPPARPDAHEPELRPGETELGRPPQVPSDLAALSLDDRAALKLLDDEQAARDVAEAEMLLAADPTGLGWLGWFGSPLAFALLMGTTGVLGVFLFNQTASLLTTLAAIQDDWLRYTGYAGLGLFGLCVLYSFVRFVVIYVRMRENRQLRIKGIKELSNRTRLRWLAALKSAEARMQIETYLKTYPIETEKDRRGLRTLGLTDEAIAQLRVVRAELLDHDKFASTDQWFARFRDGFQSVIDAAADTRTKYWASRIWVVTAVAPNAVIDSGATLFYTFSMLSDLCQLYNLRAGKAGTAVLMGRTFFNAYLAGQGTEWEKLAEDQYDQLFHEAMNTVGVGVSANLVGKVVGKVGAKVTTGYLNRVLLIRLGRYAARLLRPVTKD</sequence>
<evidence type="ECO:0000256" key="6">
    <source>
        <dbReference type="SAM" id="Phobius"/>
    </source>
</evidence>
<comment type="subcellular location">
    <subcellularLocation>
        <location evidence="1">Membrane</location>
        <topology evidence="1">Multi-pass membrane protein</topology>
    </subcellularLocation>
</comment>
<evidence type="ECO:0000256" key="1">
    <source>
        <dbReference type="ARBA" id="ARBA00004141"/>
    </source>
</evidence>
<feature type="transmembrane region" description="Helical" evidence="6">
    <location>
        <begin position="146"/>
        <end position="171"/>
    </location>
</feature>
<organism evidence="7 8">
    <name type="scientific">Frigoriglobus tundricola</name>
    <dbReference type="NCBI Taxonomy" id="2774151"/>
    <lineage>
        <taxon>Bacteria</taxon>
        <taxon>Pseudomonadati</taxon>
        <taxon>Planctomycetota</taxon>
        <taxon>Planctomycetia</taxon>
        <taxon>Gemmatales</taxon>
        <taxon>Gemmataceae</taxon>
        <taxon>Frigoriglobus</taxon>
    </lineage>
</organism>
<keyword evidence="8" id="KW-1185">Reference proteome</keyword>
<feature type="region of interest" description="Disordered" evidence="5">
    <location>
        <begin position="1"/>
        <end position="59"/>
    </location>
</feature>
<gene>
    <name evidence="7" type="ORF">FTUN_2078</name>
</gene>
<feature type="compositionally biased region" description="Low complexity" evidence="5">
    <location>
        <begin position="19"/>
        <end position="34"/>
    </location>
</feature>
<dbReference type="Proteomes" id="UP000503447">
    <property type="component" value="Chromosome"/>
</dbReference>
<proteinExistence type="predicted"/>
<evidence type="ECO:0000256" key="5">
    <source>
        <dbReference type="SAM" id="MobiDB-lite"/>
    </source>
</evidence>
<protein>
    <recommendedName>
        <fullName evidence="9">DUF697 domain-containing protein</fullName>
    </recommendedName>
</protein>
<evidence type="ECO:0000256" key="2">
    <source>
        <dbReference type="ARBA" id="ARBA00022692"/>
    </source>
</evidence>
<dbReference type="KEGG" id="ftj:FTUN_2078"/>
<keyword evidence="4 6" id="KW-0472">Membrane</keyword>
<dbReference type="Pfam" id="PF05128">
    <property type="entry name" value="DUF697"/>
    <property type="match status" value="1"/>
</dbReference>
<evidence type="ECO:0000256" key="3">
    <source>
        <dbReference type="ARBA" id="ARBA00022989"/>
    </source>
</evidence>
<dbReference type="EMBL" id="CP053452">
    <property type="protein sequence ID" value="QJW94557.1"/>
    <property type="molecule type" value="Genomic_DNA"/>
</dbReference>
<reference evidence="8" key="1">
    <citation type="submission" date="2020-05" db="EMBL/GenBank/DDBJ databases">
        <title>Frigoriglobus tundricola gen. nov., sp. nov., a psychrotolerant cellulolytic planctomycete of the family Gemmataceae with two divergent copies of 16S rRNA gene.</title>
        <authorList>
            <person name="Kulichevskaya I.S."/>
            <person name="Ivanova A.A."/>
            <person name="Naumoff D.G."/>
            <person name="Beletsky A.V."/>
            <person name="Rijpstra W.I.C."/>
            <person name="Sinninghe Damste J.S."/>
            <person name="Mardanov A.V."/>
            <person name="Ravin N.V."/>
            <person name="Dedysh S.N."/>
        </authorList>
    </citation>
    <scope>NUCLEOTIDE SEQUENCE [LARGE SCALE GENOMIC DNA]</scope>
    <source>
        <strain evidence="8">PL17</strain>
    </source>
</reference>
<evidence type="ECO:0000313" key="8">
    <source>
        <dbReference type="Proteomes" id="UP000503447"/>
    </source>
</evidence>
<evidence type="ECO:0000256" key="4">
    <source>
        <dbReference type="ARBA" id="ARBA00023136"/>
    </source>
</evidence>
<dbReference type="GO" id="GO:0016020">
    <property type="term" value="C:membrane"/>
    <property type="evidence" value="ECO:0007669"/>
    <property type="project" value="UniProtKB-SubCell"/>
</dbReference>
<name>A0A6M5YKK6_9BACT</name>
<dbReference type="RefSeq" id="WP_171470527.1">
    <property type="nucleotide sequence ID" value="NZ_CP053452.2"/>
</dbReference>
<keyword evidence="3 6" id="KW-1133">Transmembrane helix</keyword>
<keyword evidence="2 6" id="KW-0812">Transmembrane</keyword>
<dbReference type="InterPro" id="IPR021147">
    <property type="entry name" value="DUF697"/>
</dbReference>
<feature type="compositionally biased region" description="Basic and acidic residues" evidence="5">
    <location>
        <begin position="38"/>
        <end position="52"/>
    </location>
</feature>
<evidence type="ECO:0000313" key="7">
    <source>
        <dbReference type="EMBL" id="QJW94557.1"/>
    </source>
</evidence>